<proteinExistence type="predicted"/>
<dbReference type="EMBL" id="RJSG01000001">
    <property type="protein sequence ID" value="RNL81085.1"/>
    <property type="molecule type" value="Genomic_DNA"/>
</dbReference>
<gene>
    <name evidence="6" type="ORF">EFL95_01520</name>
</gene>
<evidence type="ECO:0000259" key="5">
    <source>
        <dbReference type="PROSITE" id="PS50977"/>
    </source>
</evidence>
<evidence type="ECO:0000256" key="3">
    <source>
        <dbReference type="ARBA" id="ARBA00023163"/>
    </source>
</evidence>
<keyword evidence="2 4" id="KW-0238">DNA-binding</keyword>
<dbReference type="InterPro" id="IPR050109">
    <property type="entry name" value="HTH-type_TetR-like_transc_reg"/>
</dbReference>
<dbReference type="SUPFAM" id="SSF46689">
    <property type="entry name" value="Homeodomain-like"/>
    <property type="match status" value="1"/>
</dbReference>
<evidence type="ECO:0000313" key="7">
    <source>
        <dbReference type="Proteomes" id="UP000277094"/>
    </source>
</evidence>
<dbReference type="InterPro" id="IPR009057">
    <property type="entry name" value="Homeodomain-like_sf"/>
</dbReference>
<dbReference type="InterPro" id="IPR001647">
    <property type="entry name" value="HTH_TetR"/>
</dbReference>
<dbReference type="RefSeq" id="WP_123232290.1">
    <property type="nucleotide sequence ID" value="NZ_RJSG01000001.1"/>
</dbReference>
<dbReference type="GO" id="GO:0000976">
    <property type="term" value="F:transcription cis-regulatory region binding"/>
    <property type="evidence" value="ECO:0007669"/>
    <property type="project" value="TreeGrafter"/>
</dbReference>
<keyword evidence="3" id="KW-0804">Transcription</keyword>
<dbReference type="Gene3D" id="1.10.357.10">
    <property type="entry name" value="Tetracycline Repressor, domain 2"/>
    <property type="match status" value="1"/>
</dbReference>
<evidence type="ECO:0000256" key="2">
    <source>
        <dbReference type="ARBA" id="ARBA00023125"/>
    </source>
</evidence>
<dbReference type="Proteomes" id="UP000277094">
    <property type="component" value="Unassembled WGS sequence"/>
</dbReference>
<dbReference type="PRINTS" id="PR00455">
    <property type="entry name" value="HTHTETR"/>
</dbReference>
<keyword evidence="7" id="KW-1185">Reference proteome</keyword>
<evidence type="ECO:0000256" key="4">
    <source>
        <dbReference type="PROSITE-ProRule" id="PRU00335"/>
    </source>
</evidence>
<dbReference type="PANTHER" id="PTHR30055:SF234">
    <property type="entry name" value="HTH-TYPE TRANSCRIPTIONAL REGULATOR BETI"/>
    <property type="match status" value="1"/>
</dbReference>
<feature type="domain" description="HTH tetR-type" evidence="5">
    <location>
        <begin position="1"/>
        <end position="59"/>
    </location>
</feature>
<dbReference type="PANTHER" id="PTHR30055">
    <property type="entry name" value="HTH-TYPE TRANSCRIPTIONAL REGULATOR RUTR"/>
    <property type="match status" value="1"/>
</dbReference>
<reference evidence="6 7" key="1">
    <citation type="submission" date="2018-11" db="EMBL/GenBank/DDBJ databases">
        <authorList>
            <person name="Li F."/>
        </authorList>
    </citation>
    <scope>NUCLEOTIDE SEQUENCE [LARGE SCALE GENOMIC DNA]</scope>
    <source>
        <strain evidence="6 7">KIS18-7</strain>
    </source>
</reference>
<dbReference type="Pfam" id="PF00440">
    <property type="entry name" value="TetR_N"/>
    <property type="match status" value="1"/>
</dbReference>
<feature type="DNA-binding region" description="H-T-H motif" evidence="4">
    <location>
        <begin position="22"/>
        <end position="41"/>
    </location>
</feature>
<evidence type="ECO:0000313" key="6">
    <source>
        <dbReference type="EMBL" id="RNL81085.1"/>
    </source>
</evidence>
<dbReference type="AlphaFoldDB" id="A0A3N0DZN1"/>
<accession>A0A3N0DZN1</accession>
<dbReference type="OrthoDB" id="4541857at2"/>
<protein>
    <submittedName>
        <fullName evidence="6">TetR/AcrR family transcriptional regulator</fullName>
    </submittedName>
</protein>
<comment type="caution">
    <text evidence="6">The sequence shown here is derived from an EMBL/GenBank/DDBJ whole genome shotgun (WGS) entry which is preliminary data.</text>
</comment>
<name>A0A3N0DZN1_9ACTN</name>
<organism evidence="6 7">
    <name type="scientific">Nocardioides marmorisolisilvae</name>
    <dbReference type="NCBI Taxonomy" id="1542737"/>
    <lineage>
        <taxon>Bacteria</taxon>
        <taxon>Bacillati</taxon>
        <taxon>Actinomycetota</taxon>
        <taxon>Actinomycetes</taxon>
        <taxon>Propionibacteriales</taxon>
        <taxon>Nocardioidaceae</taxon>
        <taxon>Nocardioides</taxon>
    </lineage>
</organism>
<dbReference type="PROSITE" id="PS50977">
    <property type="entry name" value="HTH_TETR_2"/>
    <property type="match status" value="1"/>
</dbReference>
<evidence type="ECO:0000256" key="1">
    <source>
        <dbReference type="ARBA" id="ARBA00023015"/>
    </source>
</evidence>
<sequence>MSTEILDAAERVFTQYGARRANVEDVAKAAGVSRSTLYRAYPTKEALLRAVLDREIDEFFDQLDALTAGLGPREAIVLAYSAGIGLTREIPLLGRLLETEPEILTGIGGDVETTTILGSAHRVAETLRRSGATMPDDELHIVAETMLRIAYTYMLQPHGSVDMTDPKAAEEYARRYLAPLVF</sequence>
<dbReference type="GO" id="GO:0003700">
    <property type="term" value="F:DNA-binding transcription factor activity"/>
    <property type="evidence" value="ECO:0007669"/>
    <property type="project" value="TreeGrafter"/>
</dbReference>
<keyword evidence="1" id="KW-0805">Transcription regulation</keyword>